<comment type="caution">
    <text evidence="1">The sequence shown here is derived from an EMBL/GenBank/DDBJ whole genome shotgun (WGS) entry which is preliminary data.</text>
</comment>
<evidence type="ECO:0000313" key="2">
    <source>
        <dbReference type="Proteomes" id="UP001341840"/>
    </source>
</evidence>
<proteinExistence type="predicted"/>
<gene>
    <name evidence="1" type="ORF">PIB30_086862</name>
</gene>
<organism evidence="1 2">
    <name type="scientific">Stylosanthes scabra</name>
    <dbReference type="NCBI Taxonomy" id="79078"/>
    <lineage>
        <taxon>Eukaryota</taxon>
        <taxon>Viridiplantae</taxon>
        <taxon>Streptophyta</taxon>
        <taxon>Embryophyta</taxon>
        <taxon>Tracheophyta</taxon>
        <taxon>Spermatophyta</taxon>
        <taxon>Magnoliopsida</taxon>
        <taxon>eudicotyledons</taxon>
        <taxon>Gunneridae</taxon>
        <taxon>Pentapetalae</taxon>
        <taxon>rosids</taxon>
        <taxon>fabids</taxon>
        <taxon>Fabales</taxon>
        <taxon>Fabaceae</taxon>
        <taxon>Papilionoideae</taxon>
        <taxon>50 kb inversion clade</taxon>
        <taxon>dalbergioids sensu lato</taxon>
        <taxon>Dalbergieae</taxon>
        <taxon>Pterocarpus clade</taxon>
        <taxon>Stylosanthes</taxon>
    </lineage>
</organism>
<name>A0ABU6YQW1_9FABA</name>
<accession>A0ABU6YQW1</accession>
<sequence length="97" mass="11081">MIKAHKLPDPRGDGTKKRHLWMATWCVAPCWATKNEPLTKTTAITHVKHMRHRYYTLRTSQNKVCLNMEIMSELKGIAAELGTMTRIRGCSNGKTMP</sequence>
<evidence type="ECO:0000313" key="1">
    <source>
        <dbReference type="EMBL" id="MED6212787.1"/>
    </source>
</evidence>
<dbReference type="EMBL" id="JASCZI010243161">
    <property type="protein sequence ID" value="MED6212787.1"/>
    <property type="molecule type" value="Genomic_DNA"/>
</dbReference>
<dbReference type="Proteomes" id="UP001341840">
    <property type="component" value="Unassembled WGS sequence"/>
</dbReference>
<reference evidence="1 2" key="1">
    <citation type="journal article" date="2023" name="Plants (Basel)">
        <title>Bridging the Gap: Combining Genomics and Transcriptomics Approaches to Understand Stylosanthes scabra, an Orphan Legume from the Brazilian Caatinga.</title>
        <authorList>
            <person name="Ferreira-Neto J.R.C."/>
            <person name="da Silva M.D."/>
            <person name="Binneck E."/>
            <person name="de Melo N.F."/>
            <person name="da Silva R.H."/>
            <person name="de Melo A.L.T.M."/>
            <person name="Pandolfi V."/>
            <person name="Bustamante F.O."/>
            <person name="Brasileiro-Vidal A.C."/>
            <person name="Benko-Iseppon A.M."/>
        </authorList>
    </citation>
    <scope>NUCLEOTIDE SEQUENCE [LARGE SCALE GENOMIC DNA]</scope>
    <source>
        <tissue evidence="1">Leaves</tissue>
    </source>
</reference>
<protein>
    <submittedName>
        <fullName evidence="1">Uncharacterized protein</fullName>
    </submittedName>
</protein>
<keyword evidence="2" id="KW-1185">Reference proteome</keyword>